<evidence type="ECO:0000259" key="5">
    <source>
        <dbReference type="Pfam" id="PF05506"/>
    </source>
</evidence>
<dbReference type="NCBIfam" id="TIGR03396">
    <property type="entry name" value="PC_PLC"/>
    <property type="match status" value="1"/>
</dbReference>
<dbReference type="Pfam" id="PF04185">
    <property type="entry name" value="Phosphoesterase"/>
    <property type="match status" value="1"/>
</dbReference>
<evidence type="ECO:0000256" key="1">
    <source>
        <dbReference type="ARBA" id="ARBA00009717"/>
    </source>
</evidence>
<name>A0ABU1JSG6_9PROT</name>
<accession>A0ABU1JSG6</accession>
<dbReference type="InterPro" id="IPR007312">
    <property type="entry name" value="Phosphoesterase"/>
</dbReference>
<evidence type="ECO:0000313" key="7">
    <source>
        <dbReference type="Proteomes" id="UP001262410"/>
    </source>
</evidence>
<dbReference type="Proteomes" id="UP001262410">
    <property type="component" value="Unassembled WGS sequence"/>
</dbReference>
<dbReference type="InterPro" id="IPR017767">
    <property type="entry name" value="PC-PLC"/>
</dbReference>
<sequence>MTSESRRDFLKTAGSVAGAAAAMTAFPPVIRQALAIPANNATRSIKDVEHIVVLMQENRSFDSYFGTMAGVRGFGDRFTIPLPGGASVFQQSNGSRVVMPYHLDEKRGNAQRVKGTPHTWSDTQAAWASGLMTNWPEFKQNQSMGYYRAEELPFQFALANAFTLCDNYHCSLLGGTIPNRLFLWTGTNGPSGQGVAMVVNEWDTCGPSTEGFTYTTYPERLQQAGISWKVYQNMPENYDDNMLISFRQYRAASEAIGNRPDGSPFIPWDPSQDKAQPLYKGAGNTMPAGGLLEEFRADVMAGRLPQISWIVQPEIYSEHPGPSSPVQGGWYTQEVLAALVANPEVWSKTVLVVNFDENDGFFDHAPPPALHSLNPDGSHAGASTVSDEDLAFERFTWPVPPGTKKQPGPDGNVFGPGNRVPCYVVSPWSRGGWVNSQLFDHTSVLQFMEQRFGVREPNISAYRRAICGDLTTAFNFKDPNTERLPSLPSITRAQADARRTQQEALPQVPLPDPSAQSAPVQARGTKPSRALPYELNVNGDADGPAKRMRLHFLNTGDAGAVFHVYDKLHLDRIPRRYSVEAGKQLTGEWDTAADLGAYDLWVLGPNGFHRHFIGTVIPGDPNPGPEPEVTVAYDTQASSLAVTLVNNGDSPCAFTVWANAYKLPGLDMPAPQPVPAHTQSTIHLPLDRQGRWYDFSVTVEGDDLFSRRFAGRMEDGTPSVSDPAMGEPNIA</sequence>
<dbReference type="EC" id="3.1.4.3" evidence="2"/>
<dbReference type="InterPro" id="IPR017850">
    <property type="entry name" value="Alkaline_phosphatase_core_sf"/>
</dbReference>
<dbReference type="GO" id="GO:0034480">
    <property type="term" value="F:phosphatidylcholine phospholipase C activity"/>
    <property type="evidence" value="ECO:0007669"/>
    <property type="project" value="UniProtKB-EC"/>
</dbReference>
<comment type="caution">
    <text evidence="6">The sequence shown here is derived from an EMBL/GenBank/DDBJ whole genome shotgun (WGS) entry which is preliminary data.</text>
</comment>
<dbReference type="RefSeq" id="WP_309796893.1">
    <property type="nucleotide sequence ID" value="NZ_JAVDPW010000007.1"/>
</dbReference>
<gene>
    <name evidence="6" type="ORF">E9232_004098</name>
</gene>
<evidence type="ECO:0000256" key="4">
    <source>
        <dbReference type="SAM" id="MobiDB-lite"/>
    </source>
</evidence>
<proteinExistence type="inferred from homology"/>
<feature type="region of interest" description="Disordered" evidence="4">
    <location>
        <begin position="712"/>
        <end position="731"/>
    </location>
</feature>
<dbReference type="EMBL" id="JAVDPW010000007">
    <property type="protein sequence ID" value="MDR6291564.1"/>
    <property type="molecule type" value="Genomic_DNA"/>
</dbReference>
<feature type="domain" description="Bacterial phospholipase C C-terminal" evidence="5">
    <location>
        <begin position="627"/>
        <end position="712"/>
    </location>
</feature>
<dbReference type="NCBIfam" id="TIGR01409">
    <property type="entry name" value="TAT_signal_seq"/>
    <property type="match status" value="1"/>
</dbReference>
<feature type="domain" description="Bacterial phospholipase C C-terminal" evidence="5">
    <location>
        <begin position="527"/>
        <end position="614"/>
    </location>
</feature>
<keyword evidence="3 6" id="KW-0378">Hydrolase</keyword>
<dbReference type="PANTHER" id="PTHR31956">
    <property type="entry name" value="NON-SPECIFIC PHOSPHOLIPASE C4-RELATED"/>
    <property type="match status" value="1"/>
</dbReference>
<protein>
    <recommendedName>
        <fullName evidence="2">phospholipase C</fullName>
        <ecNumber evidence="2">3.1.4.3</ecNumber>
    </recommendedName>
</protein>
<evidence type="ECO:0000313" key="6">
    <source>
        <dbReference type="EMBL" id="MDR6291564.1"/>
    </source>
</evidence>
<dbReference type="InterPro" id="IPR019546">
    <property type="entry name" value="TAT_signal_bac_arc"/>
</dbReference>
<evidence type="ECO:0000256" key="3">
    <source>
        <dbReference type="ARBA" id="ARBA00022801"/>
    </source>
</evidence>
<organism evidence="6 7">
    <name type="scientific">Inquilinus ginsengisoli</name>
    <dbReference type="NCBI Taxonomy" id="363840"/>
    <lineage>
        <taxon>Bacteria</taxon>
        <taxon>Pseudomonadati</taxon>
        <taxon>Pseudomonadota</taxon>
        <taxon>Alphaproteobacteria</taxon>
        <taxon>Rhodospirillales</taxon>
        <taxon>Rhodospirillaceae</taxon>
        <taxon>Inquilinus</taxon>
    </lineage>
</organism>
<comment type="similarity">
    <text evidence="1">Belongs to the bacterial phospholipase C family.</text>
</comment>
<dbReference type="PANTHER" id="PTHR31956:SF36">
    <property type="entry name" value="NON-HEMOLYTIC PHOSPHOLIPASE C"/>
    <property type="match status" value="1"/>
</dbReference>
<dbReference type="CDD" id="cd16014">
    <property type="entry name" value="PLC"/>
    <property type="match status" value="1"/>
</dbReference>
<keyword evidence="7" id="KW-1185">Reference proteome</keyword>
<dbReference type="Gene3D" id="3.40.720.10">
    <property type="entry name" value="Alkaline Phosphatase, subunit A"/>
    <property type="match status" value="2"/>
</dbReference>
<reference evidence="6 7" key="1">
    <citation type="submission" date="2023-07" db="EMBL/GenBank/DDBJ databases">
        <title>Sorghum-associated microbial communities from plants grown in Nebraska, USA.</title>
        <authorList>
            <person name="Schachtman D."/>
        </authorList>
    </citation>
    <scope>NUCLEOTIDE SEQUENCE [LARGE SCALE GENOMIC DNA]</scope>
    <source>
        <strain evidence="6 7">584</strain>
    </source>
</reference>
<dbReference type="InterPro" id="IPR006311">
    <property type="entry name" value="TAT_signal"/>
</dbReference>
<feature type="region of interest" description="Disordered" evidence="4">
    <location>
        <begin position="495"/>
        <end position="526"/>
    </location>
</feature>
<dbReference type="Pfam" id="PF05506">
    <property type="entry name" value="PLipase_C_C"/>
    <property type="match status" value="2"/>
</dbReference>
<dbReference type="InterPro" id="IPR008475">
    <property type="entry name" value="PLipase_C_C"/>
</dbReference>
<dbReference type="PROSITE" id="PS51318">
    <property type="entry name" value="TAT"/>
    <property type="match status" value="1"/>
</dbReference>
<evidence type="ECO:0000256" key="2">
    <source>
        <dbReference type="ARBA" id="ARBA00012018"/>
    </source>
</evidence>